<name>A0A6J4H3C0_9ACTN</name>
<feature type="region of interest" description="Disordered" evidence="1">
    <location>
        <begin position="1"/>
        <end position="20"/>
    </location>
</feature>
<proteinExistence type="predicted"/>
<dbReference type="EMBL" id="CADCTI010000024">
    <property type="protein sequence ID" value="CAA9213747.1"/>
    <property type="molecule type" value="Genomic_DNA"/>
</dbReference>
<accession>A0A6J4H3C0</accession>
<organism evidence="2">
    <name type="scientific">uncultured Blastococcus sp</name>
    <dbReference type="NCBI Taxonomy" id="217144"/>
    <lineage>
        <taxon>Bacteria</taxon>
        <taxon>Bacillati</taxon>
        <taxon>Actinomycetota</taxon>
        <taxon>Actinomycetes</taxon>
        <taxon>Geodermatophilales</taxon>
        <taxon>Geodermatophilaceae</taxon>
        <taxon>Blastococcus</taxon>
        <taxon>environmental samples</taxon>
    </lineage>
</organism>
<gene>
    <name evidence="2" type="ORF">AVDCRST_MAG57-217</name>
</gene>
<sequence>GSAAAGGTAGRWSWNQPVGPRVNRTFRAGCSVTGPGFRAGHRPSGGPGV</sequence>
<evidence type="ECO:0000313" key="2">
    <source>
        <dbReference type="EMBL" id="CAA9213747.1"/>
    </source>
</evidence>
<evidence type="ECO:0000256" key="1">
    <source>
        <dbReference type="SAM" id="MobiDB-lite"/>
    </source>
</evidence>
<dbReference type="AlphaFoldDB" id="A0A6J4H3C0"/>
<reference evidence="2" key="1">
    <citation type="submission" date="2020-02" db="EMBL/GenBank/DDBJ databases">
        <authorList>
            <person name="Meier V. D."/>
        </authorList>
    </citation>
    <scope>NUCLEOTIDE SEQUENCE</scope>
    <source>
        <strain evidence="2">AVDCRST_MAG57</strain>
    </source>
</reference>
<protein>
    <submittedName>
        <fullName evidence="2">Uncharacterized protein</fullName>
    </submittedName>
</protein>
<feature type="non-terminal residue" evidence="2">
    <location>
        <position position="49"/>
    </location>
</feature>
<feature type="non-terminal residue" evidence="2">
    <location>
        <position position="1"/>
    </location>
</feature>